<comment type="similarity">
    <text evidence="2">Belongs to the TonB family.</text>
</comment>
<comment type="subcellular location">
    <subcellularLocation>
        <location evidence="1">Cell inner membrane</location>
        <topology evidence="1">Single-pass membrane protein</topology>
        <orientation evidence="1">Periplasmic side</orientation>
    </subcellularLocation>
</comment>
<keyword evidence="5" id="KW-0997">Cell inner membrane</keyword>
<keyword evidence="4" id="KW-1003">Cell membrane</keyword>
<feature type="compositionally biased region" description="Low complexity" evidence="10">
    <location>
        <begin position="88"/>
        <end position="100"/>
    </location>
</feature>
<protein>
    <submittedName>
        <fullName evidence="12">Energy transducer TonB</fullName>
    </submittedName>
</protein>
<evidence type="ECO:0000256" key="9">
    <source>
        <dbReference type="ARBA" id="ARBA00023136"/>
    </source>
</evidence>
<dbReference type="EMBL" id="JARVLH010000001">
    <property type="protein sequence ID" value="MEX5284079.1"/>
    <property type="molecule type" value="Genomic_DNA"/>
</dbReference>
<sequence>MEQNHSWLKASLIAFLLHLVAAALLVLWLAQVAEEKEQQTYIIDLAESNFSQGSGHEGGGGGGGSAATADFPAPLQEAEMEKRVETVQQAQTAASKAAEATTKEPVRLPPPAKSEEQSRPSDTTSGQGTDAGSNTGGSTGGEQGSGGGSGTGTGSGSGSGIGPGEGSGTGGGSGSGSGSGTGDGQGTGDGSGDGQGSGDGNTPGTGSGPFDTEGFRAAIIANKEYPTMAIKREMQGSSTIHCVLDAGGNIVSVSLLGSSGHGILDDAALSAARAVGSYPNPTGGEVRVNVTVDFYIR</sequence>
<keyword evidence="13" id="KW-1185">Reference proteome</keyword>
<evidence type="ECO:0000313" key="12">
    <source>
        <dbReference type="EMBL" id="MEX5284079.1"/>
    </source>
</evidence>
<dbReference type="RefSeq" id="WP_368845816.1">
    <property type="nucleotide sequence ID" value="NZ_CP194411.1"/>
</dbReference>
<accession>A0ABV3X1L1</accession>
<evidence type="ECO:0000313" key="13">
    <source>
        <dbReference type="Proteomes" id="UP001559623"/>
    </source>
</evidence>
<evidence type="ECO:0000256" key="6">
    <source>
        <dbReference type="ARBA" id="ARBA00022692"/>
    </source>
</evidence>
<evidence type="ECO:0000256" key="7">
    <source>
        <dbReference type="ARBA" id="ARBA00022927"/>
    </source>
</evidence>
<evidence type="ECO:0000256" key="4">
    <source>
        <dbReference type="ARBA" id="ARBA00022475"/>
    </source>
</evidence>
<keyword evidence="6" id="KW-0812">Transmembrane</keyword>
<feature type="domain" description="TonB C-terminal" evidence="11">
    <location>
        <begin position="210"/>
        <end position="297"/>
    </location>
</feature>
<evidence type="ECO:0000256" key="3">
    <source>
        <dbReference type="ARBA" id="ARBA00022448"/>
    </source>
</evidence>
<feature type="region of interest" description="Disordered" evidence="10">
    <location>
        <begin position="80"/>
        <end position="212"/>
    </location>
</feature>
<evidence type="ECO:0000256" key="5">
    <source>
        <dbReference type="ARBA" id="ARBA00022519"/>
    </source>
</evidence>
<evidence type="ECO:0000256" key="1">
    <source>
        <dbReference type="ARBA" id="ARBA00004383"/>
    </source>
</evidence>
<keyword evidence="8" id="KW-1133">Transmembrane helix</keyword>
<comment type="caution">
    <text evidence="12">The sequence shown here is derived from an EMBL/GenBank/DDBJ whole genome shotgun (WGS) entry which is preliminary data.</text>
</comment>
<dbReference type="InterPro" id="IPR051045">
    <property type="entry name" value="TonB-dependent_transducer"/>
</dbReference>
<dbReference type="Pfam" id="PF03544">
    <property type="entry name" value="TonB_C"/>
    <property type="match status" value="1"/>
</dbReference>
<dbReference type="SUPFAM" id="SSF74653">
    <property type="entry name" value="TolA/TonB C-terminal domain"/>
    <property type="match status" value="1"/>
</dbReference>
<dbReference type="Proteomes" id="UP001559623">
    <property type="component" value="Unassembled WGS sequence"/>
</dbReference>
<gene>
    <name evidence="12" type="ORF">QCO44_00250</name>
</gene>
<evidence type="ECO:0000256" key="10">
    <source>
        <dbReference type="SAM" id="MobiDB-lite"/>
    </source>
</evidence>
<dbReference type="PANTHER" id="PTHR33446:SF2">
    <property type="entry name" value="PROTEIN TONB"/>
    <property type="match status" value="1"/>
</dbReference>
<reference evidence="12 13" key="1">
    <citation type="submission" date="2023-04" db="EMBL/GenBank/DDBJ databases">
        <title>Genome Sequence of Selenomonas sputigena ATCC 33150.</title>
        <authorList>
            <person name="Miller D.P."/>
            <person name="Anvari S."/>
            <person name="Polson S.W."/>
            <person name="Macdonald M."/>
            <person name="Mcdowell J.V."/>
        </authorList>
    </citation>
    <scope>NUCLEOTIDE SEQUENCE [LARGE SCALE GENOMIC DNA]</scope>
    <source>
        <strain evidence="12 13">ATCC 33150</strain>
    </source>
</reference>
<dbReference type="PROSITE" id="PS52015">
    <property type="entry name" value="TONB_CTD"/>
    <property type="match status" value="1"/>
</dbReference>
<dbReference type="PANTHER" id="PTHR33446">
    <property type="entry name" value="PROTEIN TONB-RELATED"/>
    <property type="match status" value="1"/>
</dbReference>
<keyword evidence="3" id="KW-0813">Transport</keyword>
<feature type="compositionally biased region" description="Gly residues" evidence="10">
    <location>
        <begin position="134"/>
        <end position="207"/>
    </location>
</feature>
<name>A0ABV3X1L1_9FIRM</name>
<organism evidence="12 13">
    <name type="scientific">Selenomonas sputigena</name>
    <dbReference type="NCBI Taxonomy" id="69823"/>
    <lineage>
        <taxon>Bacteria</taxon>
        <taxon>Bacillati</taxon>
        <taxon>Bacillota</taxon>
        <taxon>Negativicutes</taxon>
        <taxon>Selenomonadales</taxon>
        <taxon>Selenomonadaceae</taxon>
        <taxon>Selenomonas</taxon>
    </lineage>
</organism>
<dbReference type="InterPro" id="IPR006260">
    <property type="entry name" value="TonB/TolA_C"/>
</dbReference>
<keyword evidence="9" id="KW-0472">Membrane</keyword>
<evidence type="ECO:0000256" key="2">
    <source>
        <dbReference type="ARBA" id="ARBA00006555"/>
    </source>
</evidence>
<dbReference type="Gene3D" id="3.30.1150.10">
    <property type="match status" value="1"/>
</dbReference>
<dbReference type="NCBIfam" id="TIGR01352">
    <property type="entry name" value="tonB_Cterm"/>
    <property type="match status" value="1"/>
</dbReference>
<evidence type="ECO:0000259" key="11">
    <source>
        <dbReference type="PROSITE" id="PS52015"/>
    </source>
</evidence>
<dbReference type="InterPro" id="IPR037682">
    <property type="entry name" value="TonB_C"/>
</dbReference>
<proteinExistence type="inferred from homology"/>
<keyword evidence="7" id="KW-0653">Protein transport</keyword>
<evidence type="ECO:0000256" key="8">
    <source>
        <dbReference type="ARBA" id="ARBA00022989"/>
    </source>
</evidence>